<gene>
    <name evidence="1" type="ORF">FHU39_003662</name>
</gene>
<sequence>MGRTYDGAVEVKVMVTGAAAPAGATLLTQLRDRRIPVVAVDADHPSSTATGHRVPPVSDPHRLIALRQLGLRENVTVLIPTLREELPQIAAAKSAFDPAVHVVVAGAGPVVIAQDLLYTAWQLQARGVPTPAFGTTADFPDAAAAFGALGGPLVIKSRTGGGRSRVVQGPDQLDWASLRNDDLIQRHVPGAEYLPVVYRPAPRSGVRSLAIAAVRALGVTGPATVQVRRDADGHPQVLKVLARFVASSHLVPELLDVCSPRPVPTRCRRRRVRCELGSPSRTPGPNSA</sequence>
<dbReference type="Proteomes" id="UP000559182">
    <property type="component" value="Unassembled WGS sequence"/>
</dbReference>
<dbReference type="AlphaFoldDB" id="A0A839NG36"/>
<keyword evidence="2" id="KW-1185">Reference proteome</keyword>
<dbReference type="EMBL" id="JACHVQ010000003">
    <property type="protein sequence ID" value="MBB2893631.1"/>
    <property type="molecule type" value="Genomic_DNA"/>
</dbReference>
<name>A0A839NG36_9MICO</name>
<keyword evidence="1" id="KW-0436">Ligase</keyword>
<dbReference type="Gene3D" id="3.40.50.20">
    <property type="match status" value="1"/>
</dbReference>
<dbReference type="RefSeq" id="WP_183322095.1">
    <property type="nucleotide sequence ID" value="NZ_JACHVQ010000003.1"/>
</dbReference>
<accession>A0A839NG36</accession>
<dbReference type="GO" id="GO:0004088">
    <property type="term" value="F:carbamoyl-phosphate synthase (glutamine-hydrolyzing) activity"/>
    <property type="evidence" value="ECO:0007669"/>
    <property type="project" value="UniProtKB-EC"/>
</dbReference>
<evidence type="ECO:0000313" key="1">
    <source>
        <dbReference type="EMBL" id="MBB2893631.1"/>
    </source>
</evidence>
<dbReference type="EC" id="6.3.5.5" evidence="1"/>
<evidence type="ECO:0000313" key="2">
    <source>
        <dbReference type="Proteomes" id="UP000559182"/>
    </source>
</evidence>
<comment type="caution">
    <text evidence="1">The sequence shown here is derived from an EMBL/GenBank/DDBJ whole genome shotgun (WGS) entry which is preliminary data.</text>
</comment>
<protein>
    <submittedName>
        <fullName evidence="1">Carbamoyl-phosphate synthase large subunit</fullName>
        <ecNumber evidence="1">6.3.5.5</ecNumber>
    </submittedName>
</protein>
<proteinExistence type="predicted"/>
<organism evidence="1 2">
    <name type="scientific">Flexivirga oryzae</name>
    <dbReference type="NCBI Taxonomy" id="1794944"/>
    <lineage>
        <taxon>Bacteria</taxon>
        <taxon>Bacillati</taxon>
        <taxon>Actinomycetota</taxon>
        <taxon>Actinomycetes</taxon>
        <taxon>Micrococcales</taxon>
        <taxon>Dermacoccaceae</taxon>
        <taxon>Flexivirga</taxon>
    </lineage>
</organism>
<reference evidence="1 2" key="1">
    <citation type="submission" date="2020-08" db="EMBL/GenBank/DDBJ databases">
        <title>Sequencing the genomes of 1000 actinobacteria strains.</title>
        <authorList>
            <person name="Klenk H.-P."/>
        </authorList>
    </citation>
    <scope>NUCLEOTIDE SEQUENCE [LARGE SCALE GENOMIC DNA]</scope>
    <source>
        <strain evidence="1 2">DSM 105369</strain>
    </source>
</reference>
<dbReference type="SUPFAM" id="SSF56059">
    <property type="entry name" value="Glutathione synthetase ATP-binding domain-like"/>
    <property type="match status" value="1"/>
</dbReference>